<proteinExistence type="predicted"/>
<feature type="region of interest" description="Disordered" evidence="1">
    <location>
        <begin position="89"/>
        <end position="160"/>
    </location>
</feature>
<comment type="caution">
    <text evidence="2">The sequence shown here is derived from an EMBL/GenBank/DDBJ whole genome shotgun (WGS) entry which is preliminary data.</text>
</comment>
<evidence type="ECO:0000256" key="1">
    <source>
        <dbReference type="SAM" id="MobiDB-lite"/>
    </source>
</evidence>
<evidence type="ECO:0000313" key="3">
    <source>
        <dbReference type="Proteomes" id="UP000623467"/>
    </source>
</evidence>
<name>A0A8H7CBC2_9AGAR</name>
<protein>
    <submittedName>
        <fullName evidence="2">Uncharacterized protein</fullName>
    </submittedName>
</protein>
<evidence type="ECO:0000313" key="2">
    <source>
        <dbReference type="EMBL" id="KAF7330701.1"/>
    </source>
</evidence>
<gene>
    <name evidence="2" type="ORF">MSAN_02448200</name>
</gene>
<keyword evidence="3" id="KW-1185">Reference proteome</keyword>
<dbReference type="AlphaFoldDB" id="A0A8H7CBC2"/>
<dbReference type="EMBL" id="JACAZH010000064">
    <property type="protein sequence ID" value="KAF7330701.1"/>
    <property type="molecule type" value="Genomic_DNA"/>
</dbReference>
<dbReference type="Proteomes" id="UP000623467">
    <property type="component" value="Unassembled WGS sequence"/>
</dbReference>
<feature type="compositionally biased region" description="Basic residues" evidence="1">
    <location>
        <begin position="149"/>
        <end position="160"/>
    </location>
</feature>
<accession>A0A8H7CBC2</accession>
<sequence>MLWSFLKLNSDSSEVRQYHTECMLIRWAFIERDPAKTYDDLVAARRLRDARLACSHAIACRRTAIRFSYLLPQWMEHRMYSPPAVYTPTSPPPIDSSSSSHGGWGTGQPWGSGGWETGGDWGEPWATNSASKGGSDPSWDGVTRVPKTPGKRKRQRRRKAMKCAEWAAQVAGWWDA</sequence>
<reference evidence="2" key="1">
    <citation type="submission" date="2020-05" db="EMBL/GenBank/DDBJ databases">
        <title>Mycena genomes resolve the evolution of fungal bioluminescence.</title>
        <authorList>
            <person name="Tsai I.J."/>
        </authorList>
    </citation>
    <scope>NUCLEOTIDE SEQUENCE</scope>
    <source>
        <strain evidence="2">160909Yilan</strain>
    </source>
</reference>
<organism evidence="2 3">
    <name type="scientific">Mycena sanguinolenta</name>
    <dbReference type="NCBI Taxonomy" id="230812"/>
    <lineage>
        <taxon>Eukaryota</taxon>
        <taxon>Fungi</taxon>
        <taxon>Dikarya</taxon>
        <taxon>Basidiomycota</taxon>
        <taxon>Agaricomycotina</taxon>
        <taxon>Agaricomycetes</taxon>
        <taxon>Agaricomycetidae</taxon>
        <taxon>Agaricales</taxon>
        <taxon>Marasmiineae</taxon>
        <taxon>Mycenaceae</taxon>
        <taxon>Mycena</taxon>
    </lineage>
</organism>
<feature type="compositionally biased region" description="Gly residues" evidence="1">
    <location>
        <begin position="102"/>
        <end position="121"/>
    </location>
</feature>